<reference evidence="2 3" key="1">
    <citation type="journal article" date="2019" name="Nat. Microbiol.">
        <title>Mediterranean grassland soil C-N compound turnover is dependent on rainfall and depth, and is mediated by genomically divergent microorganisms.</title>
        <authorList>
            <person name="Diamond S."/>
            <person name="Andeer P.F."/>
            <person name="Li Z."/>
            <person name="Crits-Christoph A."/>
            <person name="Burstein D."/>
            <person name="Anantharaman K."/>
            <person name="Lane K.R."/>
            <person name="Thomas B.C."/>
            <person name="Pan C."/>
            <person name="Northen T.R."/>
            <person name="Banfield J.F."/>
        </authorList>
    </citation>
    <scope>NUCLEOTIDE SEQUENCE [LARGE SCALE GENOMIC DNA]</scope>
    <source>
        <strain evidence="2">NP_3</strain>
    </source>
</reference>
<dbReference type="GO" id="GO:0016747">
    <property type="term" value="F:acyltransferase activity, transferring groups other than amino-acyl groups"/>
    <property type="evidence" value="ECO:0007669"/>
    <property type="project" value="InterPro"/>
</dbReference>
<name>A0A537KCU8_9BACT</name>
<dbReference type="EMBL" id="VBAK01000022">
    <property type="protein sequence ID" value="TMI93554.1"/>
    <property type="molecule type" value="Genomic_DNA"/>
</dbReference>
<comment type="caution">
    <text evidence="2">The sequence shown here is derived from an EMBL/GenBank/DDBJ whole genome shotgun (WGS) entry which is preliminary data.</text>
</comment>
<dbReference type="InterPro" id="IPR000182">
    <property type="entry name" value="GNAT_dom"/>
</dbReference>
<evidence type="ECO:0000313" key="3">
    <source>
        <dbReference type="Proteomes" id="UP000318509"/>
    </source>
</evidence>
<organism evidence="2 3">
    <name type="scientific">Candidatus Segetimicrobium genomatis</name>
    <dbReference type="NCBI Taxonomy" id="2569760"/>
    <lineage>
        <taxon>Bacteria</taxon>
        <taxon>Bacillati</taxon>
        <taxon>Candidatus Sysuimicrobiota</taxon>
        <taxon>Candidatus Sysuimicrobiia</taxon>
        <taxon>Candidatus Sysuimicrobiales</taxon>
        <taxon>Candidatus Segetimicrobiaceae</taxon>
        <taxon>Candidatus Segetimicrobium</taxon>
    </lineage>
</organism>
<dbReference type="PROSITE" id="PS51186">
    <property type="entry name" value="GNAT"/>
    <property type="match status" value="1"/>
</dbReference>
<dbReference type="Gene3D" id="3.40.630.30">
    <property type="match status" value="1"/>
</dbReference>
<dbReference type="InterPro" id="IPR016181">
    <property type="entry name" value="Acyl_CoA_acyltransferase"/>
</dbReference>
<accession>A0A537KCU8</accession>
<dbReference type="SUPFAM" id="SSF55729">
    <property type="entry name" value="Acyl-CoA N-acyltransferases (Nat)"/>
    <property type="match status" value="1"/>
</dbReference>
<feature type="domain" description="N-acetyltransferase" evidence="1">
    <location>
        <begin position="15"/>
        <end position="174"/>
    </location>
</feature>
<evidence type="ECO:0000259" key="1">
    <source>
        <dbReference type="PROSITE" id="PS51186"/>
    </source>
</evidence>
<dbReference type="Pfam" id="PF13302">
    <property type="entry name" value="Acetyltransf_3"/>
    <property type="match status" value="1"/>
</dbReference>
<dbReference type="PANTHER" id="PTHR43792:SF1">
    <property type="entry name" value="N-ACETYLTRANSFERASE DOMAIN-CONTAINING PROTEIN"/>
    <property type="match status" value="1"/>
</dbReference>
<keyword evidence="2" id="KW-0808">Transferase</keyword>
<protein>
    <submittedName>
        <fullName evidence="2">GNAT family N-acetyltransferase</fullName>
    </submittedName>
</protein>
<gene>
    <name evidence="2" type="ORF">E6H00_01095</name>
</gene>
<dbReference type="AlphaFoldDB" id="A0A537KCU8"/>
<evidence type="ECO:0000313" key="2">
    <source>
        <dbReference type="EMBL" id="TMI93554.1"/>
    </source>
</evidence>
<dbReference type="Proteomes" id="UP000318509">
    <property type="component" value="Unassembled WGS sequence"/>
</dbReference>
<dbReference type="PANTHER" id="PTHR43792">
    <property type="entry name" value="GNAT FAMILY, PUTATIVE (AFU_ORTHOLOGUE AFUA_3G00765)-RELATED-RELATED"/>
    <property type="match status" value="1"/>
</dbReference>
<dbReference type="InterPro" id="IPR051531">
    <property type="entry name" value="N-acetyltransferase"/>
</dbReference>
<sequence>MRINASTPILETPRLQVRRVALSDGSFFLRLLNDPSWLENIGDRGVHSDADAESYIKNSIWAHYHIYGYGMYAVQLNSTSLPIGICGLVKRDFLSAPDLGFALLPEYVGQGFASEAARGLMLHAQNELGIGRLYAIARRGNYRSVRLLDRLGFRYEGPYATPEGEQVELYATLSEGEGLT</sequence>
<proteinExistence type="predicted"/>